<dbReference type="PANTHER" id="PTHR43796">
    <property type="entry name" value="CARBOXYNORSPERMIDINE SYNTHASE"/>
    <property type="match status" value="1"/>
</dbReference>
<evidence type="ECO:0000313" key="3">
    <source>
        <dbReference type="Proteomes" id="UP001500571"/>
    </source>
</evidence>
<name>A0ABN2QBD8_9ACTN</name>
<sequence length="395" mass="41803">MSDTHPPLGTVLIVGGAGAMGRWAVRGIAKLGSAEKLLVADIDLARAEQVATEVGGPCVAIRLDATDTEAMRTAFAECDVILNTMGPFSKFARPILEAAIDADCHYLDIDDDWESTVEADELDARAREKGLVVVKGIGGSPGISNLAALLVAKRLDKVTEIFTGWSMRGAVLEDEPAYPHADGAGAAVEHWLIQISGSIRAFRDGAPKDIEPLLPTEILYPGKGQVTAYTVGHPEALTLPKYLPTLVSCTNLTSGPAWVFDHARSVAAEYDAGELTLKEGAKKLEEFPEPPADAPRTRDPLHQVWAMARGERDGEPLAISVEPTSMPPGKMGGGTGAALAVGLELLRQGLITEPGVHAPEGAIEPEDFFEVFRAFVQPPVASVEDLLLIAEGPVA</sequence>
<protein>
    <submittedName>
        <fullName evidence="2">Saccharopine dehydrogenase NADP-binding domain-containing protein</fullName>
    </submittedName>
</protein>
<accession>A0ABN2QBD8</accession>
<dbReference type="Pfam" id="PF03435">
    <property type="entry name" value="Sacchrp_dh_NADP"/>
    <property type="match status" value="1"/>
</dbReference>
<feature type="domain" description="Saccharopine dehydrogenase NADP binding" evidence="1">
    <location>
        <begin position="11"/>
        <end position="133"/>
    </location>
</feature>
<dbReference type="EMBL" id="BAAAPB010000001">
    <property type="protein sequence ID" value="GAA1948953.1"/>
    <property type="molecule type" value="Genomic_DNA"/>
</dbReference>
<dbReference type="Gene3D" id="3.40.50.720">
    <property type="entry name" value="NAD(P)-binding Rossmann-like Domain"/>
    <property type="match status" value="1"/>
</dbReference>
<dbReference type="InterPro" id="IPR005097">
    <property type="entry name" value="Sacchrp_dh_NADP-bd"/>
</dbReference>
<proteinExistence type="predicted"/>
<dbReference type="PANTHER" id="PTHR43796:SF2">
    <property type="entry name" value="CARBOXYNORSPERMIDINE SYNTHASE"/>
    <property type="match status" value="1"/>
</dbReference>
<reference evidence="2 3" key="1">
    <citation type="journal article" date="2019" name="Int. J. Syst. Evol. Microbiol.">
        <title>The Global Catalogue of Microorganisms (GCM) 10K type strain sequencing project: providing services to taxonomists for standard genome sequencing and annotation.</title>
        <authorList>
            <consortium name="The Broad Institute Genomics Platform"/>
            <consortium name="The Broad Institute Genome Sequencing Center for Infectious Disease"/>
            <person name="Wu L."/>
            <person name="Ma J."/>
        </authorList>
    </citation>
    <scope>NUCLEOTIDE SEQUENCE [LARGE SCALE GENOMIC DNA]</scope>
    <source>
        <strain evidence="2 3">JCM 15309</strain>
    </source>
</reference>
<dbReference type="RefSeq" id="WP_344042110.1">
    <property type="nucleotide sequence ID" value="NZ_BAAAPB010000001.1"/>
</dbReference>
<dbReference type="SUPFAM" id="SSF51735">
    <property type="entry name" value="NAD(P)-binding Rossmann-fold domains"/>
    <property type="match status" value="1"/>
</dbReference>
<keyword evidence="3" id="KW-1185">Reference proteome</keyword>
<gene>
    <name evidence="2" type="ORF">GCM10009798_05210</name>
</gene>
<evidence type="ECO:0000259" key="1">
    <source>
        <dbReference type="Pfam" id="PF03435"/>
    </source>
</evidence>
<evidence type="ECO:0000313" key="2">
    <source>
        <dbReference type="EMBL" id="GAA1948953.1"/>
    </source>
</evidence>
<dbReference type="Gene3D" id="3.30.360.10">
    <property type="entry name" value="Dihydrodipicolinate Reductase, domain 2"/>
    <property type="match status" value="1"/>
</dbReference>
<organism evidence="2 3">
    <name type="scientific">Nocardioides panacihumi</name>
    <dbReference type="NCBI Taxonomy" id="400774"/>
    <lineage>
        <taxon>Bacteria</taxon>
        <taxon>Bacillati</taxon>
        <taxon>Actinomycetota</taxon>
        <taxon>Actinomycetes</taxon>
        <taxon>Propionibacteriales</taxon>
        <taxon>Nocardioidaceae</taxon>
        <taxon>Nocardioides</taxon>
    </lineage>
</organism>
<dbReference type="Proteomes" id="UP001500571">
    <property type="component" value="Unassembled WGS sequence"/>
</dbReference>
<comment type="caution">
    <text evidence="2">The sequence shown here is derived from an EMBL/GenBank/DDBJ whole genome shotgun (WGS) entry which is preliminary data.</text>
</comment>
<dbReference type="InterPro" id="IPR036291">
    <property type="entry name" value="NAD(P)-bd_dom_sf"/>
</dbReference>